<organism evidence="1 2">
    <name type="scientific">Trichogramma brassicae</name>
    <dbReference type="NCBI Taxonomy" id="86971"/>
    <lineage>
        <taxon>Eukaryota</taxon>
        <taxon>Metazoa</taxon>
        <taxon>Ecdysozoa</taxon>
        <taxon>Arthropoda</taxon>
        <taxon>Hexapoda</taxon>
        <taxon>Insecta</taxon>
        <taxon>Pterygota</taxon>
        <taxon>Neoptera</taxon>
        <taxon>Endopterygota</taxon>
        <taxon>Hymenoptera</taxon>
        <taxon>Apocrita</taxon>
        <taxon>Proctotrupomorpha</taxon>
        <taxon>Chalcidoidea</taxon>
        <taxon>Trichogrammatidae</taxon>
        <taxon>Trichogramma</taxon>
    </lineage>
</organism>
<sequence length="83" mass="9527">MSSVKIGDLQINEEGNIFTWNGNIFDGRHALMLESEAAILDICESHAKQFVQSEDDIKIECKLEYFESELFDVDQEVSFNTLH</sequence>
<accession>A0A6H5IMV3</accession>
<protein>
    <submittedName>
        <fullName evidence="1">Uncharacterized protein</fullName>
    </submittedName>
</protein>
<reference evidence="1 2" key="1">
    <citation type="submission" date="2020-02" db="EMBL/GenBank/DDBJ databases">
        <authorList>
            <person name="Ferguson B K."/>
        </authorList>
    </citation>
    <scope>NUCLEOTIDE SEQUENCE [LARGE SCALE GENOMIC DNA]</scope>
</reference>
<evidence type="ECO:0000313" key="2">
    <source>
        <dbReference type="Proteomes" id="UP000479190"/>
    </source>
</evidence>
<evidence type="ECO:0000313" key="1">
    <source>
        <dbReference type="EMBL" id="CAB0038138.1"/>
    </source>
</evidence>
<dbReference type="EMBL" id="CADCXV010000892">
    <property type="protein sequence ID" value="CAB0038138.1"/>
    <property type="molecule type" value="Genomic_DNA"/>
</dbReference>
<dbReference type="AlphaFoldDB" id="A0A6H5IMV3"/>
<proteinExistence type="predicted"/>
<dbReference type="OrthoDB" id="10249567at2759"/>
<dbReference type="Proteomes" id="UP000479190">
    <property type="component" value="Unassembled WGS sequence"/>
</dbReference>
<name>A0A6H5IMV3_9HYME</name>
<gene>
    <name evidence="1" type="ORF">TBRA_LOCUS9930</name>
</gene>
<keyword evidence="2" id="KW-1185">Reference proteome</keyword>